<keyword evidence="6 8" id="KW-0472">Membrane</keyword>
<evidence type="ECO:0000256" key="7">
    <source>
        <dbReference type="SAM" id="MobiDB-lite"/>
    </source>
</evidence>
<dbReference type="PANTHER" id="PTHR40074:SF2">
    <property type="entry name" value="O-ACETYLTRANSFERASE WECH"/>
    <property type="match status" value="1"/>
</dbReference>
<feature type="transmembrane region" description="Helical" evidence="8">
    <location>
        <begin position="311"/>
        <end position="333"/>
    </location>
</feature>
<evidence type="ECO:0000256" key="1">
    <source>
        <dbReference type="ARBA" id="ARBA00004651"/>
    </source>
</evidence>
<feature type="transmembrane region" description="Helical" evidence="8">
    <location>
        <begin position="29"/>
        <end position="46"/>
    </location>
</feature>
<sequence length="394" mass="43691">MSTQLLPARPPAASTSEVKPARRGHLDQVDLVRVVTFSAVIAVHTISETSDPYNIGAGSLLSLLHFTRSVFFFLTGFVLVFTYRNRPLAAGKFVRRRLALVGIPYLVWTLAYFGIAQVGAQPLTSGEAVSTLWEDVYRGIGWYHLYFLMVSMQFYVLFPLFMKVLRATRRYHALLLGGSLALQVGVTAALTYLPEPDPNSLLGQVWANEGTLLTSYQFYLVAGCVAAFHYERFQGWIRDNSRLVLWLLLGSMVFAEGWYFTGVLSGVDPWAATGVLQPEMIPWFCAVVLGLYLLGSVWSERRRPGGLSGRLVSAASTRSFGVFLVHPAFIWLFGRIGDGWFAQNLSPFANTLATYAFAIACSLVFVEVVIHTPLSKILIGREQLPLPSLHLARA</sequence>
<keyword evidence="4 8" id="KW-0812">Transmembrane</keyword>
<gene>
    <name evidence="10" type="ORF">BC739_007597</name>
</gene>
<feature type="transmembrane region" description="Helical" evidence="8">
    <location>
        <begin position="213"/>
        <end position="231"/>
    </location>
</feature>
<dbReference type="RefSeq" id="WP_025354923.1">
    <property type="nucleotide sequence ID" value="NZ_BAAABQ010000025.1"/>
</dbReference>
<name>A0ABR6BTW8_9PSEU</name>
<evidence type="ECO:0000313" key="11">
    <source>
        <dbReference type="Proteomes" id="UP000517916"/>
    </source>
</evidence>
<keyword evidence="5 8" id="KW-1133">Transmembrane helix</keyword>
<evidence type="ECO:0000256" key="2">
    <source>
        <dbReference type="ARBA" id="ARBA00007400"/>
    </source>
</evidence>
<feature type="transmembrane region" description="Helical" evidence="8">
    <location>
        <begin position="173"/>
        <end position="193"/>
    </location>
</feature>
<keyword evidence="11" id="KW-1185">Reference proteome</keyword>
<feature type="transmembrane region" description="Helical" evidence="8">
    <location>
        <begin position="140"/>
        <end position="161"/>
    </location>
</feature>
<feature type="transmembrane region" description="Helical" evidence="8">
    <location>
        <begin position="280"/>
        <end position="299"/>
    </location>
</feature>
<evidence type="ECO:0000256" key="4">
    <source>
        <dbReference type="ARBA" id="ARBA00022692"/>
    </source>
</evidence>
<feature type="transmembrane region" description="Helical" evidence="8">
    <location>
        <begin position="98"/>
        <end position="120"/>
    </location>
</feature>
<feature type="region of interest" description="Disordered" evidence="7">
    <location>
        <begin position="1"/>
        <end position="21"/>
    </location>
</feature>
<feature type="transmembrane region" description="Helical" evidence="8">
    <location>
        <begin position="353"/>
        <end position="374"/>
    </location>
</feature>
<reference evidence="10 11" key="1">
    <citation type="submission" date="2020-08" db="EMBL/GenBank/DDBJ databases">
        <title>Genomic Encyclopedia of Archaeal and Bacterial Type Strains, Phase II (KMG-II): from individual species to whole genera.</title>
        <authorList>
            <person name="Goeker M."/>
        </authorList>
    </citation>
    <scope>NUCLEOTIDE SEQUENCE [LARGE SCALE GENOMIC DNA]</scope>
    <source>
        <strain evidence="10 11">DSM 43850</strain>
    </source>
</reference>
<proteinExistence type="inferred from homology"/>
<feature type="domain" description="Acyltransferase 3" evidence="9">
    <location>
        <begin position="28"/>
        <end position="366"/>
    </location>
</feature>
<dbReference type="EMBL" id="JACJID010000006">
    <property type="protein sequence ID" value="MBA8930364.1"/>
    <property type="molecule type" value="Genomic_DNA"/>
</dbReference>
<comment type="similarity">
    <text evidence="2">Belongs to the acyltransferase 3 family.</text>
</comment>
<protein>
    <submittedName>
        <fullName evidence="10">Peptidoglycan/LPS O-acetylase OafA/YrhL</fullName>
    </submittedName>
</protein>
<dbReference type="Pfam" id="PF01757">
    <property type="entry name" value="Acyl_transf_3"/>
    <property type="match status" value="1"/>
</dbReference>
<comment type="caution">
    <text evidence="10">The sequence shown here is derived from an EMBL/GenBank/DDBJ whole genome shotgun (WGS) entry which is preliminary data.</text>
</comment>
<evidence type="ECO:0000256" key="8">
    <source>
        <dbReference type="SAM" id="Phobius"/>
    </source>
</evidence>
<evidence type="ECO:0000256" key="6">
    <source>
        <dbReference type="ARBA" id="ARBA00023136"/>
    </source>
</evidence>
<feature type="transmembrane region" description="Helical" evidence="8">
    <location>
        <begin position="66"/>
        <end position="86"/>
    </location>
</feature>
<organism evidence="10 11">
    <name type="scientific">Kutzneria viridogrisea</name>
    <dbReference type="NCBI Taxonomy" id="47990"/>
    <lineage>
        <taxon>Bacteria</taxon>
        <taxon>Bacillati</taxon>
        <taxon>Actinomycetota</taxon>
        <taxon>Actinomycetes</taxon>
        <taxon>Pseudonocardiales</taxon>
        <taxon>Pseudonocardiaceae</taxon>
        <taxon>Kutzneria</taxon>
    </lineage>
</organism>
<accession>A0ABR6BTW8</accession>
<evidence type="ECO:0000256" key="5">
    <source>
        <dbReference type="ARBA" id="ARBA00022989"/>
    </source>
</evidence>
<dbReference type="PANTHER" id="PTHR40074">
    <property type="entry name" value="O-ACETYLTRANSFERASE WECH"/>
    <property type="match status" value="1"/>
</dbReference>
<comment type="subcellular location">
    <subcellularLocation>
        <location evidence="1">Cell membrane</location>
        <topology evidence="1">Multi-pass membrane protein</topology>
    </subcellularLocation>
</comment>
<evidence type="ECO:0000313" key="10">
    <source>
        <dbReference type="EMBL" id="MBA8930364.1"/>
    </source>
</evidence>
<dbReference type="Proteomes" id="UP000517916">
    <property type="component" value="Unassembled WGS sequence"/>
</dbReference>
<keyword evidence="3" id="KW-1003">Cell membrane</keyword>
<evidence type="ECO:0000259" key="9">
    <source>
        <dbReference type="Pfam" id="PF01757"/>
    </source>
</evidence>
<dbReference type="InterPro" id="IPR002656">
    <property type="entry name" value="Acyl_transf_3_dom"/>
</dbReference>
<feature type="transmembrane region" description="Helical" evidence="8">
    <location>
        <begin position="243"/>
        <end position="260"/>
    </location>
</feature>
<evidence type="ECO:0000256" key="3">
    <source>
        <dbReference type="ARBA" id="ARBA00022475"/>
    </source>
</evidence>